<dbReference type="SUPFAM" id="SSF52540">
    <property type="entry name" value="P-loop containing nucleoside triphosphate hydrolases"/>
    <property type="match status" value="1"/>
</dbReference>
<dbReference type="InterPro" id="IPR026634">
    <property type="entry name" value="TPST-like"/>
</dbReference>
<dbReference type="RefSeq" id="WP_386027926.1">
    <property type="nucleotide sequence ID" value="NZ_JBHUHX010000047.1"/>
</dbReference>
<sequence>MSTIALENAPIILGGFYRSGTTLLRRLLDAHPAVHCPSELKFFRDVLGEYADDPYGHLRFFNACRVLPLSETERIALLGRAYVSLREASAQRLGKRRWADKEPENARYLPQWEQVLGEGFVYVHVLREPLDVFASLREMRFEKSLSPVLANQLGQYRLNGEAALHFAAKAPERFYCLHYESIAEQPKAIMKELLAWLGLEPDRSLLDAFNAPERGRGLEDPKIDKTHDIHAESIGRGGRELDMEIQNAIRREVGALYSALSDFARPTAPLSPSPFPHGERGSKDNRP</sequence>
<keyword evidence="1 3" id="KW-0808">Transferase</keyword>
<dbReference type="Pfam" id="PF13469">
    <property type="entry name" value="Sulfotransfer_3"/>
    <property type="match status" value="1"/>
</dbReference>
<feature type="compositionally biased region" description="Basic and acidic residues" evidence="2">
    <location>
        <begin position="277"/>
        <end position="287"/>
    </location>
</feature>
<dbReference type="GO" id="GO:0016740">
    <property type="term" value="F:transferase activity"/>
    <property type="evidence" value="ECO:0007669"/>
    <property type="project" value="UniProtKB-KW"/>
</dbReference>
<evidence type="ECO:0000256" key="1">
    <source>
        <dbReference type="ARBA" id="ARBA00022679"/>
    </source>
</evidence>
<dbReference type="PANTHER" id="PTHR12788:SF10">
    <property type="entry name" value="PROTEIN-TYROSINE SULFOTRANSFERASE"/>
    <property type="match status" value="1"/>
</dbReference>
<accession>A0ABW4YC37</accession>
<dbReference type="InterPro" id="IPR027417">
    <property type="entry name" value="P-loop_NTPase"/>
</dbReference>
<dbReference type="EMBL" id="JBHUHX010000047">
    <property type="protein sequence ID" value="MFD2113210.1"/>
    <property type="molecule type" value="Genomic_DNA"/>
</dbReference>
<evidence type="ECO:0000313" key="4">
    <source>
        <dbReference type="Proteomes" id="UP001597337"/>
    </source>
</evidence>
<keyword evidence="4" id="KW-1185">Reference proteome</keyword>
<dbReference type="Gene3D" id="3.40.50.300">
    <property type="entry name" value="P-loop containing nucleotide triphosphate hydrolases"/>
    <property type="match status" value="1"/>
</dbReference>
<reference evidence="4" key="1">
    <citation type="journal article" date="2019" name="Int. J. Syst. Evol. Microbiol.">
        <title>The Global Catalogue of Microorganisms (GCM) 10K type strain sequencing project: providing services to taxonomists for standard genome sequencing and annotation.</title>
        <authorList>
            <consortium name="The Broad Institute Genomics Platform"/>
            <consortium name="The Broad Institute Genome Sequencing Center for Infectious Disease"/>
            <person name="Wu L."/>
            <person name="Ma J."/>
        </authorList>
    </citation>
    <scope>NUCLEOTIDE SEQUENCE [LARGE SCALE GENOMIC DNA]</scope>
    <source>
        <strain evidence="4">KACC 12597</strain>
    </source>
</reference>
<dbReference type="Proteomes" id="UP001597337">
    <property type="component" value="Unassembled WGS sequence"/>
</dbReference>
<proteinExistence type="predicted"/>
<evidence type="ECO:0000256" key="2">
    <source>
        <dbReference type="SAM" id="MobiDB-lite"/>
    </source>
</evidence>
<gene>
    <name evidence="3" type="ORF">ACFSJC_15275</name>
</gene>
<name>A0ABW4YC37_9GAMM</name>
<dbReference type="EC" id="2.8.2.-" evidence="3"/>
<organism evidence="3 4">
    <name type="scientific">Thiorhodococcus fuscus</name>
    <dbReference type="NCBI Taxonomy" id="527200"/>
    <lineage>
        <taxon>Bacteria</taxon>
        <taxon>Pseudomonadati</taxon>
        <taxon>Pseudomonadota</taxon>
        <taxon>Gammaproteobacteria</taxon>
        <taxon>Chromatiales</taxon>
        <taxon>Chromatiaceae</taxon>
        <taxon>Thiorhodococcus</taxon>
    </lineage>
</organism>
<evidence type="ECO:0000313" key="3">
    <source>
        <dbReference type="EMBL" id="MFD2113210.1"/>
    </source>
</evidence>
<feature type="region of interest" description="Disordered" evidence="2">
    <location>
        <begin position="265"/>
        <end position="287"/>
    </location>
</feature>
<dbReference type="PANTHER" id="PTHR12788">
    <property type="entry name" value="PROTEIN-TYROSINE SULFOTRANSFERASE 2"/>
    <property type="match status" value="1"/>
</dbReference>
<protein>
    <submittedName>
        <fullName evidence="3">Sulfotransferase family protein</fullName>
        <ecNumber evidence="3">2.8.2.-</ecNumber>
    </submittedName>
</protein>
<comment type="caution">
    <text evidence="3">The sequence shown here is derived from an EMBL/GenBank/DDBJ whole genome shotgun (WGS) entry which is preliminary data.</text>
</comment>